<dbReference type="InterPro" id="IPR001789">
    <property type="entry name" value="Sig_transdc_resp-reg_receiver"/>
</dbReference>
<dbReference type="EMBL" id="JBHUII010000011">
    <property type="protein sequence ID" value="MFD2207444.1"/>
    <property type="molecule type" value="Genomic_DNA"/>
</dbReference>
<evidence type="ECO:0000259" key="7">
    <source>
        <dbReference type="PROSITE" id="PS50110"/>
    </source>
</evidence>
<dbReference type="PANTHER" id="PTHR44591:SF3">
    <property type="entry name" value="RESPONSE REGULATORY DOMAIN-CONTAINING PROTEIN"/>
    <property type="match status" value="1"/>
</dbReference>
<dbReference type="InterPro" id="IPR006650">
    <property type="entry name" value="A/AMP_deam_AS"/>
</dbReference>
<evidence type="ECO:0000256" key="3">
    <source>
        <dbReference type="ARBA" id="ARBA00022723"/>
    </source>
</evidence>
<keyword evidence="9" id="KW-1185">Reference proteome</keyword>
<feature type="domain" description="Response regulatory" evidence="7">
    <location>
        <begin position="143"/>
        <end position="258"/>
    </location>
</feature>
<name>A0ABW5BPE4_9PROT</name>
<dbReference type="InterPro" id="IPR011006">
    <property type="entry name" value="CheY-like_superfamily"/>
</dbReference>
<comment type="caution">
    <text evidence="8">The sequence shown here is derived from an EMBL/GenBank/DDBJ whole genome shotgun (WGS) entry which is preliminary data.</text>
</comment>
<reference evidence="9" key="1">
    <citation type="journal article" date="2019" name="Int. J. Syst. Evol. Microbiol.">
        <title>The Global Catalogue of Microorganisms (GCM) 10K type strain sequencing project: providing services to taxonomists for standard genome sequencing and annotation.</title>
        <authorList>
            <consortium name="The Broad Institute Genomics Platform"/>
            <consortium name="The Broad Institute Genome Sequencing Center for Infectious Disease"/>
            <person name="Wu L."/>
            <person name="Ma J."/>
        </authorList>
    </citation>
    <scope>NUCLEOTIDE SEQUENCE [LARGE SCALE GENOMIC DNA]</scope>
    <source>
        <strain evidence="9">CGMCC 4.7192</strain>
    </source>
</reference>
<evidence type="ECO:0000313" key="8">
    <source>
        <dbReference type="EMBL" id="MFD2207444.1"/>
    </source>
</evidence>
<evidence type="ECO:0000256" key="5">
    <source>
        <dbReference type="ARBA" id="ARBA00022833"/>
    </source>
</evidence>
<gene>
    <name evidence="8" type="ORF">ACFSKO_17615</name>
</gene>
<dbReference type="PROSITE" id="PS00485">
    <property type="entry name" value="A_DEAMINASE"/>
    <property type="match status" value="1"/>
</dbReference>
<accession>A0ABW5BPE4</accession>
<comment type="caution">
    <text evidence="6">Lacks conserved residue(s) required for the propagation of feature annotation.</text>
</comment>
<keyword evidence="4" id="KW-0378">Hydrolase</keyword>
<evidence type="ECO:0000256" key="2">
    <source>
        <dbReference type="ARBA" id="ARBA00022553"/>
    </source>
</evidence>
<organism evidence="8 9">
    <name type="scientific">Kiloniella antarctica</name>
    <dbReference type="NCBI Taxonomy" id="1550907"/>
    <lineage>
        <taxon>Bacteria</taxon>
        <taxon>Pseudomonadati</taxon>
        <taxon>Pseudomonadota</taxon>
        <taxon>Alphaproteobacteria</taxon>
        <taxon>Rhodospirillales</taxon>
        <taxon>Kiloniellaceae</taxon>
        <taxon>Kiloniella</taxon>
    </lineage>
</organism>
<dbReference type="SUPFAM" id="SSF52172">
    <property type="entry name" value="CheY-like"/>
    <property type="match status" value="1"/>
</dbReference>
<evidence type="ECO:0000256" key="1">
    <source>
        <dbReference type="ARBA" id="ARBA00001947"/>
    </source>
</evidence>
<proteinExistence type="predicted"/>
<dbReference type="CDD" id="cd00156">
    <property type="entry name" value="REC"/>
    <property type="match status" value="1"/>
</dbReference>
<keyword evidence="3" id="KW-0479">Metal-binding</keyword>
<dbReference type="InterPro" id="IPR050595">
    <property type="entry name" value="Bact_response_regulator"/>
</dbReference>
<keyword evidence="2" id="KW-0597">Phosphoprotein</keyword>
<keyword evidence="5" id="KW-0862">Zinc</keyword>
<evidence type="ECO:0000256" key="4">
    <source>
        <dbReference type="ARBA" id="ARBA00022801"/>
    </source>
</evidence>
<dbReference type="RefSeq" id="WP_380254069.1">
    <property type="nucleotide sequence ID" value="NZ_JBHUII010000011.1"/>
</dbReference>
<evidence type="ECO:0000256" key="6">
    <source>
        <dbReference type="PROSITE-ProRule" id="PRU00169"/>
    </source>
</evidence>
<dbReference type="Proteomes" id="UP001597294">
    <property type="component" value="Unassembled WGS sequence"/>
</dbReference>
<evidence type="ECO:0000313" key="9">
    <source>
        <dbReference type="Proteomes" id="UP001597294"/>
    </source>
</evidence>
<dbReference type="Gene3D" id="3.40.50.2300">
    <property type="match status" value="1"/>
</dbReference>
<protein>
    <submittedName>
        <fullName evidence="8">Two-component system response regulator</fullName>
    </submittedName>
</protein>
<comment type="cofactor">
    <cofactor evidence="1">
        <name>Zn(2+)</name>
        <dbReference type="ChEBI" id="CHEBI:29105"/>
    </cofactor>
</comment>
<sequence>MNKNSDSVISEEEVDKIAEGEMLDEARDVASSLELTLQQVRTGSLDGKTAVDRLVQNSSNLRFKAKSVNIPGLAAITHRLDEYLGGLNDLEAQNITDLQTYSDRILALLDGEAMPAETIAEVVRSMPHKSTFNVEDIEITNTEVLLVIPQKTAGKVVARELEACGYRVTSLTEPLEAITMALETRPDLIITSMVMPRLGGADLACALKAMPSTRRIHVAVLTSLSSDDPAMLALPMNVGVIRRGKTFGDDLADVLQKFNIT</sequence>
<dbReference type="PANTHER" id="PTHR44591">
    <property type="entry name" value="STRESS RESPONSE REGULATOR PROTEIN 1"/>
    <property type="match status" value="1"/>
</dbReference>
<dbReference type="PROSITE" id="PS50110">
    <property type="entry name" value="RESPONSE_REGULATORY"/>
    <property type="match status" value="1"/>
</dbReference>